<feature type="transmembrane region" description="Helical" evidence="7">
    <location>
        <begin position="427"/>
        <end position="452"/>
    </location>
</feature>
<feature type="transmembrane region" description="Helical" evidence="7">
    <location>
        <begin position="305"/>
        <end position="324"/>
    </location>
</feature>
<dbReference type="OrthoDB" id="8904098at2759"/>
<name>A0A7J0GCE7_9ERIC</name>
<accession>A0A7J0GCE7</accession>
<dbReference type="SUPFAM" id="SSF103473">
    <property type="entry name" value="MFS general substrate transporter"/>
    <property type="match status" value="1"/>
</dbReference>
<dbReference type="Pfam" id="PF00854">
    <property type="entry name" value="PTR2"/>
    <property type="match status" value="2"/>
</dbReference>
<feature type="transmembrane region" description="Helical" evidence="7">
    <location>
        <begin position="150"/>
        <end position="172"/>
    </location>
</feature>
<gene>
    <name evidence="8" type="ORF">Acr_20g0002680</name>
</gene>
<keyword evidence="5 7" id="KW-0472">Membrane</keyword>
<comment type="similarity">
    <text evidence="6">Belongs to the major facilitator superfamily. Phosphate:H(+) symporter (TC 2.A.1.9) family.</text>
</comment>
<keyword evidence="3 7" id="KW-0812">Transmembrane</keyword>
<proteinExistence type="inferred from homology"/>
<dbReference type="GO" id="GO:0016020">
    <property type="term" value="C:membrane"/>
    <property type="evidence" value="ECO:0007669"/>
    <property type="project" value="UniProtKB-SubCell"/>
</dbReference>
<feature type="transmembrane region" description="Helical" evidence="7">
    <location>
        <begin position="345"/>
        <end position="364"/>
    </location>
</feature>
<dbReference type="EMBL" id="BJWL01000020">
    <property type="protein sequence ID" value="GFZ08460.1"/>
    <property type="molecule type" value="Genomic_DNA"/>
</dbReference>
<evidence type="ECO:0000256" key="7">
    <source>
        <dbReference type="SAM" id="Phobius"/>
    </source>
</evidence>
<dbReference type="InterPro" id="IPR036259">
    <property type="entry name" value="MFS_trans_sf"/>
</dbReference>
<dbReference type="Proteomes" id="UP000585474">
    <property type="component" value="Unassembled WGS sequence"/>
</dbReference>
<keyword evidence="9" id="KW-1185">Reference proteome</keyword>
<comment type="similarity">
    <text evidence="2">Belongs to the major facilitator superfamily. Proton-dependent oligopeptide transporter (POT/PTR) (TC 2.A.17) family.</text>
</comment>
<dbReference type="PANTHER" id="PTHR11654">
    <property type="entry name" value="OLIGOPEPTIDE TRANSPORTER-RELATED"/>
    <property type="match status" value="1"/>
</dbReference>
<sequence length="524" mass="57524">MPNMIFYLMDSYHMEAASATIILSLWSAMSNTLAIFGAFLSDSYLGRFPVIILGSISSLLGMTLLWLTAMFPQLKPQLCDSFNHSCSSSQSAKLALLFSSFGLMSIGAGCIRPCSISFGADQLDNKENPNNQRVLQSFINWTTGAGKSVLGVPVILMVFSALMFLLGSSLYIKVKASESLFTGFVQVLVVAIKNRHVSLPPSDFDACFHKGSEPIVLAPTENLRWLNKACIVLNPDRDLNSDGSASNPWSLCTVEQVESLKAILRALPIWSAGIMVIVSICQNSFSTLQAKSMNRHITSGFEIPAGSFGVITVVTLTIWVALYDRVMILLLEKCMGKQNGLSSKFRMGMGLVISCIAMAVSALVETRRRELAIRQGLGDDPNAALDMSAMWLVPQYALLGLAEALFSIGQMEFFYTQFPKSMTSIGMAISTLGLAVSSLVGSFLVNTVNFATSREGNVSWLDSNLNKGHVDYYYWLITFLGFLNFVYFLICCRAYKPNEKEITRLVAGEENNEESEYRDLPNSA</sequence>
<feature type="transmembrane region" description="Helical" evidence="7">
    <location>
        <begin position="50"/>
        <end position="74"/>
    </location>
</feature>
<organism evidence="8 9">
    <name type="scientific">Actinidia rufa</name>
    <dbReference type="NCBI Taxonomy" id="165716"/>
    <lineage>
        <taxon>Eukaryota</taxon>
        <taxon>Viridiplantae</taxon>
        <taxon>Streptophyta</taxon>
        <taxon>Embryophyta</taxon>
        <taxon>Tracheophyta</taxon>
        <taxon>Spermatophyta</taxon>
        <taxon>Magnoliopsida</taxon>
        <taxon>eudicotyledons</taxon>
        <taxon>Gunneridae</taxon>
        <taxon>Pentapetalae</taxon>
        <taxon>asterids</taxon>
        <taxon>Ericales</taxon>
        <taxon>Actinidiaceae</taxon>
        <taxon>Actinidia</taxon>
    </lineage>
</organism>
<dbReference type="InterPro" id="IPR000109">
    <property type="entry name" value="POT_fam"/>
</dbReference>
<protein>
    <submittedName>
        <fullName evidence="8">Major facilitator superfamily protein</fullName>
    </submittedName>
</protein>
<feature type="transmembrane region" description="Helical" evidence="7">
    <location>
        <begin position="472"/>
        <end position="495"/>
    </location>
</feature>
<reference evidence="8 9" key="1">
    <citation type="submission" date="2019-07" db="EMBL/GenBank/DDBJ databases">
        <title>De Novo Assembly of kiwifruit Actinidia rufa.</title>
        <authorList>
            <person name="Sugita-Konishi S."/>
            <person name="Sato K."/>
            <person name="Mori E."/>
            <person name="Abe Y."/>
            <person name="Kisaki G."/>
            <person name="Hamano K."/>
            <person name="Suezawa K."/>
            <person name="Otani M."/>
            <person name="Fukuda T."/>
            <person name="Manabe T."/>
            <person name="Gomi K."/>
            <person name="Tabuchi M."/>
            <person name="Akimitsu K."/>
            <person name="Kataoka I."/>
        </authorList>
    </citation>
    <scope>NUCLEOTIDE SEQUENCE [LARGE SCALE GENOMIC DNA]</scope>
    <source>
        <strain evidence="9">cv. Fuchu</strain>
    </source>
</reference>
<feature type="transmembrane region" description="Helical" evidence="7">
    <location>
        <begin position="94"/>
        <end position="120"/>
    </location>
</feature>
<dbReference type="GO" id="GO:0022857">
    <property type="term" value="F:transmembrane transporter activity"/>
    <property type="evidence" value="ECO:0007669"/>
    <property type="project" value="InterPro"/>
</dbReference>
<evidence type="ECO:0000256" key="3">
    <source>
        <dbReference type="ARBA" id="ARBA00022692"/>
    </source>
</evidence>
<dbReference type="AlphaFoldDB" id="A0A7J0GCE7"/>
<keyword evidence="4 7" id="KW-1133">Transmembrane helix</keyword>
<comment type="subcellular location">
    <subcellularLocation>
        <location evidence="1">Membrane</location>
        <topology evidence="1">Multi-pass membrane protein</topology>
    </subcellularLocation>
</comment>
<dbReference type="Gene3D" id="1.20.1250.20">
    <property type="entry name" value="MFS general substrate transporter like domains"/>
    <property type="match status" value="1"/>
</dbReference>
<evidence type="ECO:0000256" key="2">
    <source>
        <dbReference type="ARBA" id="ARBA00005982"/>
    </source>
</evidence>
<evidence type="ECO:0000256" key="1">
    <source>
        <dbReference type="ARBA" id="ARBA00004141"/>
    </source>
</evidence>
<evidence type="ECO:0000256" key="4">
    <source>
        <dbReference type="ARBA" id="ARBA00022989"/>
    </source>
</evidence>
<comment type="caution">
    <text evidence="8">The sequence shown here is derived from an EMBL/GenBank/DDBJ whole genome shotgun (WGS) entry which is preliminary data.</text>
</comment>
<evidence type="ECO:0000256" key="6">
    <source>
        <dbReference type="ARBA" id="ARBA00044504"/>
    </source>
</evidence>
<evidence type="ECO:0000256" key="5">
    <source>
        <dbReference type="ARBA" id="ARBA00023136"/>
    </source>
</evidence>
<evidence type="ECO:0000313" key="9">
    <source>
        <dbReference type="Proteomes" id="UP000585474"/>
    </source>
</evidence>
<evidence type="ECO:0000313" key="8">
    <source>
        <dbReference type="EMBL" id="GFZ08460.1"/>
    </source>
</evidence>